<dbReference type="Proteomes" id="UP000564644">
    <property type="component" value="Unassembled WGS sequence"/>
</dbReference>
<dbReference type="RefSeq" id="WP_185129174.1">
    <property type="nucleotide sequence ID" value="NZ_JACJVO010000012.1"/>
</dbReference>
<keyword evidence="1 2" id="KW-0238">DNA-binding</keyword>
<dbReference type="InterPro" id="IPR050624">
    <property type="entry name" value="HTH-type_Tx_Regulator"/>
</dbReference>
<dbReference type="EMBL" id="JACJVO010000012">
    <property type="protein sequence ID" value="MBB6731506.1"/>
    <property type="molecule type" value="Genomic_DNA"/>
</dbReference>
<dbReference type="PANTHER" id="PTHR43479">
    <property type="entry name" value="ACREF/ENVCD OPERON REPRESSOR-RELATED"/>
    <property type="match status" value="1"/>
</dbReference>
<evidence type="ECO:0000259" key="3">
    <source>
        <dbReference type="PROSITE" id="PS50977"/>
    </source>
</evidence>
<protein>
    <submittedName>
        <fullName evidence="4">TetR family transcriptional regulator</fullName>
    </submittedName>
</protein>
<dbReference type="PANTHER" id="PTHR43479:SF7">
    <property type="entry name" value="TETR-FAMILY TRANSCRIPTIONAL REGULATOR"/>
    <property type="match status" value="1"/>
</dbReference>
<gene>
    <name evidence="4" type="ORF">H7C18_11360</name>
</gene>
<dbReference type="InterPro" id="IPR001647">
    <property type="entry name" value="HTH_TetR"/>
</dbReference>
<name>A0A7X0SKA7_9BACL</name>
<accession>A0A7X0SKA7</accession>
<reference evidence="4 5" key="1">
    <citation type="submission" date="2020-08" db="EMBL/GenBank/DDBJ databases">
        <title>Cohnella phylogeny.</title>
        <authorList>
            <person name="Dunlap C."/>
        </authorList>
    </citation>
    <scope>NUCLEOTIDE SEQUENCE [LARGE SCALE GENOMIC DNA]</scope>
    <source>
        <strain evidence="4 5">CBP 2801</strain>
    </source>
</reference>
<evidence type="ECO:0000256" key="2">
    <source>
        <dbReference type="PROSITE-ProRule" id="PRU00335"/>
    </source>
</evidence>
<comment type="caution">
    <text evidence="4">The sequence shown here is derived from an EMBL/GenBank/DDBJ whole genome shotgun (WGS) entry which is preliminary data.</text>
</comment>
<dbReference type="Gene3D" id="1.10.357.10">
    <property type="entry name" value="Tetracycline Repressor, domain 2"/>
    <property type="match status" value="1"/>
</dbReference>
<dbReference type="GO" id="GO:0003677">
    <property type="term" value="F:DNA binding"/>
    <property type="evidence" value="ECO:0007669"/>
    <property type="project" value="UniProtKB-UniRule"/>
</dbReference>
<evidence type="ECO:0000313" key="4">
    <source>
        <dbReference type="EMBL" id="MBB6731506.1"/>
    </source>
</evidence>
<dbReference type="SUPFAM" id="SSF46689">
    <property type="entry name" value="Homeodomain-like"/>
    <property type="match status" value="1"/>
</dbReference>
<dbReference type="AlphaFoldDB" id="A0A7X0SKA7"/>
<feature type="domain" description="HTH tetR-type" evidence="3">
    <location>
        <begin position="11"/>
        <end position="72"/>
    </location>
</feature>
<dbReference type="Pfam" id="PF00440">
    <property type="entry name" value="TetR_N"/>
    <property type="match status" value="1"/>
</dbReference>
<organism evidence="4 5">
    <name type="scientific">Cohnella zeiphila</name>
    <dbReference type="NCBI Taxonomy" id="2761120"/>
    <lineage>
        <taxon>Bacteria</taxon>
        <taxon>Bacillati</taxon>
        <taxon>Bacillota</taxon>
        <taxon>Bacilli</taxon>
        <taxon>Bacillales</taxon>
        <taxon>Paenibacillaceae</taxon>
        <taxon>Cohnella</taxon>
    </lineage>
</organism>
<evidence type="ECO:0000256" key="1">
    <source>
        <dbReference type="ARBA" id="ARBA00023125"/>
    </source>
</evidence>
<proteinExistence type="predicted"/>
<dbReference type="InterPro" id="IPR009057">
    <property type="entry name" value="Homeodomain-like_sf"/>
</dbReference>
<keyword evidence="5" id="KW-1185">Reference proteome</keyword>
<evidence type="ECO:0000313" key="5">
    <source>
        <dbReference type="Proteomes" id="UP000564644"/>
    </source>
</evidence>
<sequence>MSVNPEDPRVKRTRHLFVQAFNELVGKKRNVYSISVRDITNQATVNRTTFYAHFQDKYEFLEYWMTEKFQMAIKDRLQEETRCSADNLRILIQTIFDFLLQFQQCRTPGDKQFEAMFENAMQQDLHRLLLKRVYEGDTQGFSQEKLEAMALVISWGIFGSALQWSRNPQDRTAETMFDEVIEVLSVHLTPFWEQTTG</sequence>
<dbReference type="PROSITE" id="PS50977">
    <property type="entry name" value="HTH_TETR_2"/>
    <property type="match status" value="1"/>
</dbReference>
<feature type="DNA-binding region" description="H-T-H motif" evidence="2">
    <location>
        <begin position="35"/>
        <end position="54"/>
    </location>
</feature>